<dbReference type="InterPro" id="IPR000515">
    <property type="entry name" value="MetI-like"/>
</dbReference>
<comment type="subcellular location">
    <subcellularLocation>
        <location evidence="1">Cell membrane</location>
        <topology evidence="1">Multi-pass membrane protein</topology>
    </subcellularLocation>
</comment>
<keyword evidence="2" id="KW-0813">Transport</keyword>
<dbReference type="PANTHER" id="PTHR30043">
    <property type="entry name" value="PHOSPHONATES TRANSPORT SYSTEM PERMEASE PROTEIN"/>
    <property type="match status" value="1"/>
</dbReference>
<evidence type="ECO:0000313" key="10">
    <source>
        <dbReference type="Proteomes" id="UP000760472"/>
    </source>
</evidence>
<name>A0ABS2W4P0_9GAMM</name>
<feature type="domain" description="ABC transmembrane type-1" evidence="8">
    <location>
        <begin position="70"/>
        <end position="243"/>
    </location>
</feature>
<evidence type="ECO:0000256" key="3">
    <source>
        <dbReference type="ARBA" id="ARBA00022475"/>
    </source>
</evidence>
<dbReference type="InterPro" id="IPR035906">
    <property type="entry name" value="MetI-like_sf"/>
</dbReference>
<feature type="transmembrane region" description="Helical" evidence="7">
    <location>
        <begin position="248"/>
        <end position="267"/>
    </location>
</feature>
<dbReference type="Proteomes" id="UP000760472">
    <property type="component" value="Unassembled WGS sequence"/>
</dbReference>
<evidence type="ECO:0000259" key="8">
    <source>
        <dbReference type="PROSITE" id="PS50928"/>
    </source>
</evidence>
<comment type="caution">
    <text evidence="9">The sequence shown here is derived from an EMBL/GenBank/DDBJ whole genome shotgun (WGS) entry which is preliminary data.</text>
</comment>
<dbReference type="PANTHER" id="PTHR30043:SF1">
    <property type="entry name" value="ABC TRANSPORT SYSTEM PERMEASE PROTEIN P69"/>
    <property type="match status" value="1"/>
</dbReference>
<dbReference type="CDD" id="cd06261">
    <property type="entry name" value="TM_PBP2"/>
    <property type="match status" value="1"/>
</dbReference>
<feature type="transmembrane region" description="Helical" evidence="7">
    <location>
        <begin position="219"/>
        <end position="236"/>
    </location>
</feature>
<reference evidence="9 10" key="1">
    <citation type="submission" date="2021-02" db="EMBL/GenBank/DDBJ databases">
        <title>A novel species of genus Amphritea isolated from a fishpond in China.</title>
        <authorList>
            <person name="Lu H."/>
        </authorList>
    </citation>
    <scope>NUCLEOTIDE SEQUENCE [LARGE SCALE GENOMIC DNA]</scope>
    <source>
        <strain evidence="9 10">RP18W</strain>
    </source>
</reference>
<feature type="transmembrane region" description="Helical" evidence="7">
    <location>
        <begin position="468"/>
        <end position="486"/>
    </location>
</feature>
<accession>A0ABS2W4P0</accession>
<keyword evidence="4 7" id="KW-0812">Transmembrane</keyword>
<organism evidence="9 10">
    <name type="scientific">Amphritea pacifica</name>
    <dbReference type="NCBI Taxonomy" id="2811233"/>
    <lineage>
        <taxon>Bacteria</taxon>
        <taxon>Pseudomonadati</taxon>
        <taxon>Pseudomonadota</taxon>
        <taxon>Gammaproteobacteria</taxon>
        <taxon>Oceanospirillales</taxon>
        <taxon>Oceanospirillaceae</taxon>
        <taxon>Amphritea</taxon>
    </lineage>
</organism>
<keyword evidence="10" id="KW-1185">Reference proteome</keyword>
<evidence type="ECO:0000256" key="6">
    <source>
        <dbReference type="ARBA" id="ARBA00023136"/>
    </source>
</evidence>
<evidence type="ECO:0000256" key="2">
    <source>
        <dbReference type="ARBA" id="ARBA00022448"/>
    </source>
</evidence>
<sequence>MNSTKPLSLPRYRWPGGVRTGVWFLLVALLCLPFADLDVSSLDPWREIGRMLQGVISPQLMDPVLVTEALLATLAFAFAGVALAVICGFLLALMFHNLLVRAICALIRSIHELFWALIFLQFFGLHPLTGLLAIAVPYCGIFARMYAEIFDQVATQPEKALPVGSGFFSALLYTRLPQAWPHLVSYTSYRFECGIRSSAILGFVGLPTLGYYLESSFSQGYYSEVAGLMILFYLLIATKKLWLRRWTLPLFFLGSPFFMGSGMPIIWGNVGRFFSQDIIPAPLRSGDASLHSLVDWAGTIVMDQALPGVWNTLLLSQIALVVTGLFALLFFPLINRYCFDTVGRIPGHIFLVVARSTPEYLLAYILLQLLGPSMLPAVIALAIHNGALIGYLTGRNSNEIRLRPDAPERRTDRYFYELLPRSYPAFLSFMLYRWEVIMRETAILGILGIQTIGFFVDSAIQEIRFDVALLLILIAAMMNILVDLLARRIQLHP</sequence>
<dbReference type="Gene3D" id="1.10.3720.10">
    <property type="entry name" value="MetI-like"/>
    <property type="match status" value="2"/>
</dbReference>
<dbReference type="RefSeq" id="WP_205213000.1">
    <property type="nucleotide sequence ID" value="NZ_JAFFZP010000004.1"/>
</dbReference>
<evidence type="ECO:0000313" key="9">
    <source>
        <dbReference type="EMBL" id="MBN0986591.1"/>
    </source>
</evidence>
<protein>
    <submittedName>
        <fullName evidence="9">ABC transporter permease</fullName>
    </submittedName>
</protein>
<dbReference type="PROSITE" id="PS50928">
    <property type="entry name" value="ABC_TM1"/>
    <property type="match status" value="1"/>
</dbReference>
<feature type="transmembrane region" description="Helical" evidence="7">
    <location>
        <begin position="314"/>
        <end position="333"/>
    </location>
</feature>
<evidence type="ECO:0000256" key="5">
    <source>
        <dbReference type="ARBA" id="ARBA00022989"/>
    </source>
</evidence>
<evidence type="ECO:0000256" key="4">
    <source>
        <dbReference type="ARBA" id="ARBA00022692"/>
    </source>
</evidence>
<keyword evidence="3" id="KW-1003">Cell membrane</keyword>
<keyword evidence="5 7" id="KW-1133">Transmembrane helix</keyword>
<evidence type="ECO:0000256" key="1">
    <source>
        <dbReference type="ARBA" id="ARBA00004651"/>
    </source>
</evidence>
<feature type="transmembrane region" description="Helical" evidence="7">
    <location>
        <begin position="436"/>
        <end position="456"/>
    </location>
</feature>
<keyword evidence="6 7" id="KW-0472">Membrane</keyword>
<feature type="transmembrane region" description="Helical" evidence="7">
    <location>
        <begin position="69"/>
        <end position="91"/>
    </location>
</feature>
<proteinExistence type="predicted"/>
<evidence type="ECO:0000256" key="7">
    <source>
        <dbReference type="SAM" id="Phobius"/>
    </source>
</evidence>
<dbReference type="SUPFAM" id="SSF161098">
    <property type="entry name" value="MetI-like"/>
    <property type="match status" value="2"/>
</dbReference>
<gene>
    <name evidence="9" type="ORF">JW498_04400</name>
</gene>
<dbReference type="EMBL" id="JAFFZP010000004">
    <property type="protein sequence ID" value="MBN0986591.1"/>
    <property type="molecule type" value="Genomic_DNA"/>
</dbReference>